<evidence type="ECO:0000313" key="5">
    <source>
        <dbReference type="Proteomes" id="UP000664277"/>
    </source>
</evidence>
<feature type="domain" description="Plastid division protein CDP1-like IMS" evidence="3">
    <location>
        <begin position="369"/>
        <end position="481"/>
    </location>
</feature>
<dbReference type="Proteomes" id="UP000664277">
    <property type="component" value="Unassembled WGS sequence"/>
</dbReference>
<gene>
    <name evidence="4" type="ORF">J0M35_07535</name>
</gene>
<evidence type="ECO:0000259" key="3">
    <source>
        <dbReference type="Pfam" id="PF13355"/>
    </source>
</evidence>
<evidence type="ECO:0000313" key="4">
    <source>
        <dbReference type="EMBL" id="MBN8660200.1"/>
    </source>
</evidence>
<feature type="compositionally biased region" description="Basic and acidic residues" evidence="1">
    <location>
        <begin position="53"/>
        <end position="71"/>
    </location>
</feature>
<organism evidence="4 5">
    <name type="scientific">Candidatus Obscuribacter phosphatis</name>
    <dbReference type="NCBI Taxonomy" id="1906157"/>
    <lineage>
        <taxon>Bacteria</taxon>
        <taxon>Bacillati</taxon>
        <taxon>Candidatus Melainabacteria</taxon>
        <taxon>Candidatus Obscuribacterales</taxon>
        <taxon>Candidatus Obscuribacteraceae</taxon>
        <taxon>Candidatus Obscuribacter</taxon>
    </lineage>
</organism>
<keyword evidence="2" id="KW-0732">Signal</keyword>
<dbReference type="AlphaFoldDB" id="A0A8J7TLV4"/>
<evidence type="ECO:0000256" key="2">
    <source>
        <dbReference type="SAM" id="SignalP"/>
    </source>
</evidence>
<evidence type="ECO:0000256" key="1">
    <source>
        <dbReference type="SAM" id="MobiDB-lite"/>
    </source>
</evidence>
<feature type="region of interest" description="Disordered" evidence="1">
    <location>
        <begin position="266"/>
        <end position="362"/>
    </location>
</feature>
<accession>A0A8J7TLV4</accession>
<name>A0A8J7TLV4_9BACT</name>
<feature type="compositionally biased region" description="Low complexity" evidence="1">
    <location>
        <begin position="334"/>
        <end position="353"/>
    </location>
</feature>
<feature type="signal peptide" evidence="2">
    <location>
        <begin position="1"/>
        <end position="31"/>
    </location>
</feature>
<feature type="chain" id="PRO_5035166184" evidence="2">
    <location>
        <begin position="32"/>
        <end position="494"/>
    </location>
</feature>
<feature type="region of interest" description="Disordered" evidence="1">
    <location>
        <begin position="37"/>
        <end position="105"/>
    </location>
</feature>
<dbReference type="Pfam" id="PF13355">
    <property type="entry name" value="ARC6-like_IMS"/>
    <property type="match status" value="1"/>
</dbReference>
<reference evidence="4" key="1">
    <citation type="submission" date="2021-02" db="EMBL/GenBank/DDBJ databases">
        <title>Genome-Resolved Metagenomics of a Microbial Community Performing Photosynthetic Biological Nutrient Removal.</title>
        <authorList>
            <person name="Mcdaniel E.A."/>
        </authorList>
    </citation>
    <scope>NUCLEOTIDE SEQUENCE</scope>
    <source>
        <strain evidence="4">UWPOB_OBS1</strain>
    </source>
</reference>
<feature type="compositionally biased region" description="Basic and acidic residues" evidence="1">
    <location>
        <begin position="276"/>
        <end position="287"/>
    </location>
</feature>
<dbReference type="EMBL" id="JAFLCK010000008">
    <property type="protein sequence ID" value="MBN8660200.1"/>
    <property type="molecule type" value="Genomic_DNA"/>
</dbReference>
<comment type="caution">
    <text evidence="4">The sequence shown here is derived from an EMBL/GenBank/DDBJ whole genome shotgun (WGS) entry which is preliminary data.</text>
</comment>
<protein>
    <submittedName>
        <fullName evidence="4">ARC6/PARC6 family protein</fullName>
    </submittedName>
</protein>
<feature type="compositionally biased region" description="Low complexity" evidence="1">
    <location>
        <begin position="300"/>
        <end position="309"/>
    </location>
</feature>
<dbReference type="InterPro" id="IPR025344">
    <property type="entry name" value="CDP1-like_IMS"/>
</dbReference>
<proteinExistence type="predicted"/>
<sequence length="494" mass="53915">MREQSPFVAVLKSSLLAISCGLIVLNMPAYALDADGENREGTDGSLDSMWSDESGKESSKDINKEINKESKSSSPKSEVAPRALEPDLSSGEEVKTSSLNKGESKKQDLPLCTIDSFKMSELVKTSCWPGVGPFQSQKQGQSQNEISLSDPQENKLHFQAEGDKLARAELLLIGHKNDGLGMLNLQMVSAYLLEAIGAKNKRIADFNDFLEKHKHSLVHGSKDAGSISTTSGPYDIVLKSAVSEGNPAFLIQVKKHHSDSHSLIALASTPQQGSLRPDENGDIEKRLPGLTGSGQQKVISKSTTSQTEKTQPDKAQPDKTQAVKPKSQNTGNPAANQTSIQSNANANSTASTAPKPTKPADELKDKLQEALRAWQTHKKSALRERNIEGLEKYLSGRALARQKDGIKWLTTNKKYYEMTPRGVTVDKYQVLSQNPLKYTVTARVKELSKLVDEATGKANESEDSYNVNYTMEKSGDGSWIISDSQLIASNKQNR</sequence>